<keyword evidence="2" id="KW-1185">Reference proteome</keyword>
<comment type="caution">
    <text evidence="1">The sequence shown here is derived from an EMBL/GenBank/DDBJ whole genome shotgun (WGS) entry which is preliminary data.</text>
</comment>
<dbReference type="EMBL" id="JUIW01000002">
    <property type="protein sequence ID" value="RYJ45145.1"/>
    <property type="molecule type" value="Genomic_DNA"/>
</dbReference>
<proteinExistence type="predicted"/>
<organism evidence="1 2">
    <name type="scientific">Flavobacterium beibuense</name>
    <dbReference type="NCBI Taxonomy" id="657326"/>
    <lineage>
        <taxon>Bacteria</taxon>
        <taxon>Pseudomonadati</taxon>
        <taxon>Bacteroidota</taxon>
        <taxon>Flavobacteriia</taxon>
        <taxon>Flavobacteriales</taxon>
        <taxon>Flavobacteriaceae</taxon>
        <taxon>Flavobacterium</taxon>
    </lineage>
</organism>
<reference evidence="1 2" key="1">
    <citation type="submission" date="2014-12" db="EMBL/GenBank/DDBJ databases">
        <title>Genome sequence of Flavobacterium beibuense RSKm HC5.</title>
        <authorList>
            <person name="Kim J.F."/>
            <person name="Song J.Y."/>
            <person name="Kwak M.-J."/>
            <person name="Lee S.-W."/>
        </authorList>
    </citation>
    <scope>NUCLEOTIDE SEQUENCE [LARGE SCALE GENOMIC DNA]</scope>
    <source>
        <strain evidence="1 2">RSKm HC5</strain>
    </source>
</reference>
<accession>A0A444WH67</accession>
<sequence length="39" mass="4600">MLSYPSVAFFILKIHFLDNYVSNVLLKYNNIRINALIKL</sequence>
<dbReference type="Proteomes" id="UP000289775">
    <property type="component" value="Unassembled WGS sequence"/>
</dbReference>
<name>A0A444WH67_9FLAO</name>
<evidence type="ECO:0000313" key="1">
    <source>
        <dbReference type="EMBL" id="RYJ45145.1"/>
    </source>
</evidence>
<gene>
    <name evidence="1" type="ORF">NU09_0779</name>
</gene>
<protein>
    <submittedName>
        <fullName evidence="1">Uncharacterized protein</fullName>
    </submittedName>
</protein>
<dbReference type="AlphaFoldDB" id="A0A444WH67"/>
<evidence type="ECO:0000313" key="2">
    <source>
        <dbReference type="Proteomes" id="UP000289775"/>
    </source>
</evidence>